<dbReference type="AlphaFoldDB" id="A0A919VFE7"/>
<name>A0A919VFE7_9ACTN</name>
<dbReference type="InterPro" id="IPR003382">
    <property type="entry name" value="Flavoprotein"/>
</dbReference>
<dbReference type="Proteomes" id="UP000606172">
    <property type="component" value="Unassembled WGS sequence"/>
</dbReference>
<organism evidence="2 3">
    <name type="scientific">Sinosporangium siamense</name>
    <dbReference type="NCBI Taxonomy" id="1367973"/>
    <lineage>
        <taxon>Bacteria</taxon>
        <taxon>Bacillati</taxon>
        <taxon>Actinomycetota</taxon>
        <taxon>Actinomycetes</taxon>
        <taxon>Streptosporangiales</taxon>
        <taxon>Streptosporangiaceae</taxon>
        <taxon>Sinosporangium</taxon>
    </lineage>
</organism>
<accession>A0A919VFE7</accession>
<evidence type="ECO:0000313" key="2">
    <source>
        <dbReference type="EMBL" id="GII96049.1"/>
    </source>
</evidence>
<gene>
    <name evidence="2" type="ORF">Ssi02_62800</name>
</gene>
<dbReference type="SUPFAM" id="SSF52507">
    <property type="entry name" value="Homo-oligomeric flavin-containing Cys decarboxylases, HFCD"/>
    <property type="match status" value="1"/>
</dbReference>
<dbReference type="EMBL" id="BOOW01000041">
    <property type="protein sequence ID" value="GII96049.1"/>
    <property type="molecule type" value="Genomic_DNA"/>
</dbReference>
<evidence type="ECO:0000313" key="3">
    <source>
        <dbReference type="Proteomes" id="UP000606172"/>
    </source>
</evidence>
<dbReference type="Pfam" id="PF02441">
    <property type="entry name" value="Flavoprotein"/>
    <property type="match status" value="1"/>
</dbReference>
<comment type="caution">
    <text evidence="2">The sequence shown here is derived from an EMBL/GenBank/DDBJ whole genome shotgun (WGS) entry which is preliminary data.</text>
</comment>
<evidence type="ECO:0000259" key="1">
    <source>
        <dbReference type="Pfam" id="PF02441"/>
    </source>
</evidence>
<proteinExistence type="predicted"/>
<dbReference type="RefSeq" id="WP_204031070.1">
    <property type="nucleotide sequence ID" value="NZ_BOOW01000041.1"/>
</dbReference>
<feature type="domain" description="Flavoprotein" evidence="1">
    <location>
        <begin position="13"/>
        <end position="130"/>
    </location>
</feature>
<dbReference type="InterPro" id="IPR036551">
    <property type="entry name" value="Flavin_trans-like"/>
</dbReference>
<sequence length="181" mass="19377">MEPLNHQGRVLYVVACAAPAAAGLPRLVTLAQTSGWQVHVVATPMGERFIDIPELERLTGDLVRSAFRMPDAPKGLPPADAVIVAPATFNTINKWAGGIADTFAVGLLCEMMGFGVPIVAVPLLKDALARHVAFGRSVAALRKMGVHVLFDPAAPPEARMPSWDRVMQELHSVVRGRQTQG</sequence>
<reference evidence="2" key="1">
    <citation type="submission" date="2021-01" db="EMBL/GenBank/DDBJ databases">
        <title>Whole genome shotgun sequence of Sinosporangium siamense NBRC 109515.</title>
        <authorList>
            <person name="Komaki H."/>
            <person name="Tamura T."/>
        </authorList>
    </citation>
    <scope>NUCLEOTIDE SEQUENCE</scope>
    <source>
        <strain evidence="2">NBRC 109515</strain>
    </source>
</reference>
<dbReference type="GO" id="GO:0003824">
    <property type="term" value="F:catalytic activity"/>
    <property type="evidence" value="ECO:0007669"/>
    <property type="project" value="InterPro"/>
</dbReference>
<protein>
    <recommendedName>
        <fullName evidence="1">Flavoprotein domain-containing protein</fullName>
    </recommendedName>
</protein>
<keyword evidence="3" id="KW-1185">Reference proteome</keyword>
<dbReference type="Gene3D" id="3.40.50.1950">
    <property type="entry name" value="Flavin prenyltransferase-like"/>
    <property type="match status" value="1"/>
</dbReference>